<sequence length="70" mass="7813">MLGPIGQAVKVMPVSGAAFRVLDHCCCSRHDSRIGSLEPGDHVSVTLDDVKSKTFRFINELRRPYHARSF</sequence>
<dbReference type="Proteomes" id="UP001157914">
    <property type="component" value="Unassembled WGS sequence"/>
</dbReference>
<keyword evidence="2" id="KW-1185">Reference proteome</keyword>
<name>A0ABY1NDL9_9HYPH</name>
<evidence type="ECO:0000313" key="1">
    <source>
        <dbReference type="EMBL" id="SMP07186.1"/>
    </source>
</evidence>
<evidence type="ECO:0000313" key="2">
    <source>
        <dbReference type="Proteomes" id="UP001157914"/>
    </source>
</evidence>
<organism evidence="1 2">
    <name type="scientific">Roseibium denhamense</name>
    <dbReference type="NCBI Taxonomy" id="76305"/>
    <lineage>
        <taxon>Bacteria</taxon>
        <taxon>Pseudomonadati</taxon>
        <taxon>Pseudomonadota</taxon>
        <taxon>Alphaproteobacteria</taxon>
        <taxon>Hyphomicrobiales</taxon>
        <taxon>Stappiaceae</taxon>
        <taxon>Roseibium</taxon>
    </lineage>
</organism>
<accession>A0ABY1NDL9</accession>
<protein>
    <submittedName>
        <fullName evidence="1">Uncharacterized protein</fullName>
    </submittedName>
</protein>
<dbReference type="EMBL" id="FXTT01000001">
    <property type="protein sequence ID" value="SMP07186.1"/>
    <property type="molecule type" value="Genomic_DNA"/>
</dbReference>
<reference evidence="1 2" key="1">
    <citation type="submission" date="2017-05" db="EMBL/GenBank/DDBJ databases">
        <authorList>
            <person name="Varghese N."/>
            <person name="Submissions S."/>
        </authorList>
    </citation>
    <scope>NUCLEOTIDE SEQUENCE [LARGE SCALE GENOMIC DNA]</scope>
    <source>
        <strain evidence="1 2">DSM 15949</strain>
    </source>
</reference>
<comment type="caution">
    <text evidence="1">The sequence shown here is derived from an EMBL/GenBank/DDBJ whole genome shotgun (WGS) entry which is preliminary data.</text>
</comment>
<gene>
    <name evidence="1" type="ORF">SAMN06265374_0845</name>
</gene>
<proteinExistence type="predicted"/>